<feature type="compositionally biased region" description="Acidic residues" evidence="1">
    <location>
        <begin position="130"/>
        <end position="141"/>
    </location>
</feature>
<feature type="region of interest" description="Disordered" evidence="1">
    <location>
        <begin position="117"/>
        <end position="169"/>
    </location>
</feature>
<gene>
    <name evidence="3" type="ORF">BDV36DRAFT_286407</name>
</gene>
<dbReference type="SMART" id="SM00552">
    <property type="entry name" value="ADEAMc"/>
    <property type="match status" value="1"/>
</dbReference>
<dbReference type="PROSITE" id="PS50141">
    <property type="entry name" value="A_DEAMIN_EDITASE"/>
    <property type="match status" value="1"/>
</dbReference>
<dbReference type="PANTHER" id="PTHR47803:SF1">
    <property type="entry name" value="TRNA-SPECIFIC ADENOSINE DEAMINASE 1"/>
    <property type="match status" value="1"/>
</dbReference>
<evidence type="ECO:0000256" key="1">
    <source>
        <dbReference type="SAM" id="MobiDB-lite"/>
    </source>
</evidence>
<dbReference type="InterPro" id="IPR042935">
    <property type="entry name" value="Tad1"/>
</dbReference>
<reference evidence="3 4" key="1">
    <citation type="submission" date="2019-04" db="EMBL/GenBank/DDBJ databases">
        <authorList>
            <consortium name="DOE Joint Genome Institute"/>
            <person name="Mondo S."/>
            <person name="Kjaerbolling I."/>
            <person name="Vesth T."/>
            <person name="Frisvad J.C."/>
            <person name="Nybo J.L."/>
            <person name="Theobald S."/>
            <person name="Kildgaard S."/>
            <person name="Isbrandt T."/>
            <person name="Kuo A."/>
            <person name="Sato A."/>
            <person name="Lyhne E.K."/>
            <person name="Kogle M.E."/>
            <person name="Wiebenga A."/>
            <person name="Kun R.S."/>
            <person name="Lubbers R.J."/>
            <person name="Makela M.R."/>
            <person name="Barry K."/>
            <person name="Chovatia M."/>
            <person name="Clum A."/>
            <person name="Daum C."/>
            <person name="Haridas S."/>
            <person name="He G."/>
            <person name="LaButti K."/>
            <person name="Lipzen A."/>
            <person name="Riley R."/>
            <person name="Salamov A."/>
            <person name="Simmons B.A."/>
            <person name="Magnuson J.K."/>
            <person name="Henrissat B."/>
            <person name="Mortensen U.H."/>
            <person name="Larsen T.O."/>
            <person name="Devries R.P."/>
            <person name="Grigoriev I.V."/>
            <person name="Machida M."/>
            <person name="Baker S.E."/>
            <person name="Andersen M.R."/>
            <person name="Cantor M.N."/>
            <person name="Hua S.X."/>
        </authorList>
    </citation>
    <scope>NUCLEOTIDE SEQUENCE [LARGE SCALE GENOMIC DNA]</scope>
    <source>
        <strain evidence="3 4">CBS 117616</strain>
    </source>
</reference>
<sequence>MEDSETKVPLACRIASLVHAHFDGLPARSKPNVRSDGTREWIPMSGIVIVKGEDTPDEKLTCVAVTSGAKCLSASQVPKSKGLVLHDWHAEILALRAFNHWLLSECRSFIAQERSQRSSFENDTSKEKEEKEEEEEEEEEKEKEKEKAPFSPYIRRRQGPEDSTATLPPFELEPDVKIYMYCTCAPCGDASMELCMAAQEDPTPWEVPTTTPDGEDGELLDGRAHFSRLGIVRRKPSRADAEATRSKSCSDKLALRQVSSLLSFESSLLVATTGNAYLEGVIMPEGEISRVGCERCFGEDGRMSELKGKVWTPAGEKAVEERGYGWRFRPFRILSVPTGLVEELWAFGKSDPMGASASRKSKPAVISAVWAAASSVAVPSVVDNGAKSLPKLRGSRTGLYETIINGVKQGNRALEPVARGASALSRARLWGLSKEIVQSCVDDHDQESGVEIGVEEGQLPLGLDVTKRIAEAPTYREFKKEPTALTESLEARRSAIREARRVLSGWVPNPGDENWGLEVLIDPKKRKR</sequence>
<name>A0ABQ6WAK4_9EURO</name>
<protein>
    <submittedName>
        <fullName evidence="3">tRNA-specific adenosine deaminase</fullName>
    </submittedName>
</protein>
<evidence type="ECO:0000313" key="4">
    <source>
        <dbReference type="Proteomes" id="UP000325395"/>
    </source>
</evidence>
<organism evidence="3 4">
    <name type="scientific">Aspergillus pseudocaelatus</name>
    <dbReference type="NCBI Taxonomy" id="1825620"/>
    <lineage>
        <taxon>Eukaryota</taxon>
        <taxon>Fungi</taxon>
        <taxon>Dikarya</taxon>
        <taxon>Ascomycota</taxon>
        <taxon>Pezizomycotina</taxon>
        <taxon>Eurotiomycetes</taxon>
        <taxon>Eurotiomycetidae</taxon>
        <taxon>Eurotiales</taxon>
        <taxon>Aspergillaceae</taxon>
        <taxon>Aspergillus</taxon>
        <taxon>Aspergillus subgen. Circumdati</taxon>
    </lineage>
</organism>
<dbReference type="EMBL" id="ML735791">
    <property type="protein sequence ID" value="KAE8414158.1"/>
    <property type="molecule type" value="Genomic_DNA"/>
</dbReference>
<dbReference type="Proteomes" id="UP000325395">
    <property type="component" value="Unassembled WGS sequence"/>
</dbReference>
<keyword evidence="4" id="KW-1185">Reference proteome</keyword>
<dbReference type="InterPro" id="IPR002466">
    <property type="entry name" value="A_deamin"/>
</dbReference>
<evidence type="ECO:0000313" key="3">
    <source>
        <dbReference type="EMBL" id="KAE8414158.1"/>
    </source>
</evidence>
<feature type="domain" description="A to I editase" evidence="2">
    <location>
        <begin position="64"/>
        <end position="285"/>
    </location>
</feature>
<dbReference type="Pfam" id="PF02137">
    <property type="entry name" value="A_deamin"/>
    <property type="match status" value="2"/>
</dbReference>
<proteinExistence type="predicted"/>
<accession>A0ABQ6WAK4</accession>
<evidence type="ECO:0000259" key="2">
    <source>
        <dbReference type="PROSITE" id="PS50141"/>
    </source>
</evidence>
<dbReference type="PANTHER" id="PTHR47803">
    <property type="entry name" value="TRNA-SPECIFIC ADENOSINE DEAMINASE 1"/>
    <property type="match status" value="1"/>
</dbReference>